<organism evidence="1 2">
    <name type="scientific">Plasmodium inui San Antonio 1</name>
    <dbReference type="NCBI Taxonomy" id="1237626"/>
    <lineage>
        <taxon>Eukaryota</taxon>
        <taxon>Sar</taxon>
        <taxon>Alveolata</taxon>
        <taxon>Apicomplexa</taxon>
        <taxon>Aconoidasida</taxon>
        <taxon>Haemosporida</taxon>
        <taxon>Plasmodiidae</taxon>
        <taxon>Plasmodium</taxon>
        <taxon>Plasmodium (Plasmodium)</taxon>
    </lineage>
</organism>
<dbReference type="GeneID" id="20040484"/>
<dbReference type="RefSeq" id="XP_008819004.1">
    <property type="nucleotide sequence ID" value="XM_008820782.1"/>
</dbReference>
<proteinExistence type="predicted"/>
<dbReference type="VEuPathDB" id="PlasmoDB:C922_05210"/>
<dbReference type="AlphaFoldDB" id="W7AGH3"/>
<name>W7AGH3_9APIC</name>
<gene>
    <name evidence="1" type="ORF">C922_05210</name>
</gene>
<protein>
    <submittedName>
        <fullName evidence="1">Uncharacterized protein</fullName>
    </submittedName>
</protein>
<dbReference type="Proteomes" id="UP000030640">
    <property type="component" value="Unassembled WGS sequence"/>
</dbReference>
<evidence type="ECO:0000313" key="1">
    <source>
        <dbReference type="EMBL" id="EUD64411.1"/>
    </source>
</evidence>
<accession>W7AGH3</accession>
<sequence>MVRNLLIGNSVYYKRHGGTQQHSKETEPERKRIWDIRHDKIDQAIEAPKWNNKTYENGNHKRIFRKISIQSLLRRGETEEAAGRIKGREQEYRKEQENNIPIFPRVCLYRKDPYEKYTIVYYNLQED</sequence>
<evidence type="ECO:0000313" key="2">
    <source>
        <dbReference type="Proteomes" id="UP000030640"/>
    </source>
</evidence>
<keyword evidence="2" id="KW-1185">Reference proteome</keyword>
<reference evidence="1 2" key="1">
    <citation type="submission" date="2013-02" db="EMBL/GenBank/DDBJ databases">
        <title>The Genome Sequence of Plasmodium inui San Antonio 1.</title>
        <authorList>
            <consortium name="The Broad Institute Genome Sequencing Platform"/>
            <consortium name="The Broad Institute Genome Sequencing Center for Infectious Disease"/>
            <person name="Neafsey D."/>
            <person name="Cheeseman I."/>
            <person name="Volkman S."/>
            <person name="Adams J."/>
            <person name="Walker B."/>
            <person name="Young S.K."/>
            <person name="Zeng Q."/>
            <person name="Gargeya S."/>
            <person name="Fitzgerald M."/>
            <person name="Haas B."/>
            <person name="Abouelleil A."/>
            <person name="Alvarado L."/>
            <person name="Arachchi H.M."/>
            <person name="Berlin A.M."/>
            <person name="Chapman S.B."/>
            <person name="Dewar J."/>
            <person name="Goldberg J."/>
            <person name="Griggs A."/>
            <person name="Gujja S."/>
            <person name="Hansen M."/>
            <person name="Howarth C."/>
            <person name="Imamovic A."/>
            <person name="Larimer J."/>
            <person name="McCowan C."/>
            <person name="Murphy C."/>
            <person name="Neiman D."/>
            <person name="Pearson M."/>
            <person name="Priest M."/>
            <person name="Roberts A."/>
            <person name="Saif S."/>
            <person name="Shea T."/>
            <person name="Sisk P."/>
            <person name="Sykes S."/>
            <person name="Wortman J."/>
            <person name="Nusbaum C."/>
            <person name="Birren B."/>
        </authorList>
    </citation>
    <scope>NUCLEOTIDE SEQUENCE [LARGE SCALE GENOMIC DNA]</scope>
    <source>
        <strain evidence="1 2">San Antonio 1</strain>
    </source>
</reference>
<dbReference type="EMBL" id="KI965504">
    <property type="protein sequence ID" value="EUD64411.1"/>
    <property type="molecule type" value="Genomic_DNA"/>
</dbReference>